<evidence type="ECO:0000313" key="2">
    <source>
        <dbReference type="Proteomes" id="UP000093451"/>
    </source>
</evidence>
<protein>
    <submittedName>
        <fullName evidence="1">Uncharacterized protein</fullName>
    </submittedName>
</protein>
<proteinExistence type="predicted"/>
<dbReference type="Proteomes" id="UP000093451">
    <property type="component" value="Unassembled WGS sequence"/>
</dbReference>
<reference evidence="1 2" key="1">
    <citation type="journal article" date="2016" name="PeerJ">
        <title>Gall-ID: tools for genotyping gall-causing phytopathogenic bacteria.</title>
        <authorList>
            <person name="Davis E.W.II."/>
            <person name="Weisberg A.J."/>
            <person name="Tabima J.F."/>
            <person name="Grunwald N.J."/>
            <person name="Chang J.H."/>
        </authorList>
    </citation>
    <scope>NUCLEOTIDE SEQUENCE [LARGE SCALE GENOMIC DNA]</scope>
    <source>
        <strain evidence="1 2">N2/73</strain>
    </source>
</reference>
<name>A0AB36ED73_AGRTU</name>
<accession>A0AB36ED73</accession>
<sequence length="502" mass="54610">MVIDIPLPHWRPDAADISNPGLKTANNVAPSMGNAQGTVTYLPLKAAALYASTALDTPARGLMIGADSLGNARVYCGTSARLNLFDPATNTWLNKSRPAGYTTTEQERWNAIQYSASIITTNYSDNIQYINMDDNGNFADLTTLVRARYIVSHRGFVVVANTLDAFDGAQPSRVRWSAINNPFDWSFSQATQSDYQDLRNVGAVTGLVADEDIWIFCENAIVRQHYIGTPWIFEFSTVVEGRGCSVPSSIITVDGITYFYAGDGFYSFRSGQISPIGAGKVDRHFSDDADTSAWHLMTVVADPTEPLIIWTYASKAATNSQPDKSIIYNYVTGEWSQADARSAYLYQSQSLPWTIDGLNAYGSIDNVPASFDSNIWSGGNEVVWGLDVSGKVYTLSGPVMTATIETAEMQVSASLEDAKHDRATITAVRPVYQSDGTAQITIGSKQLPNEGLNWSSAYPTTVATGYAYVRSQARYHSIRVTVSGNWNKISAIQVDAVAAGGR</sequence>
<gene>
    <name evidence="1" type="ORF">A6U91_18700</name>
</gene>
<dbReference type="AlphaFoldDB" id="A0AB36ED73"/>
<dbReference type="RefSeq" id="WP_065688826.1">
    <property type="nucleotide sequence ID" value="NZ_LXKT01000027.1"/>
</dbReference>
<evidence type="ECO:0000313" key="1">
    <source>
        <dbReference type="EMBL" id="OCJ33461.1"/>
    </source>
</evidence>
<dbReference type="EMBL" id="LXKT01000027">
    <property type="protein sequence ID" value="OCJ33461.1"/>
    <property type="molecule type" value="Genomic_DNA"/>
</dbReference>
<organism evidence="1 2">
    <name type="scientific">Agrobacterium tumefaciens</name>
    <dbReference type="NCBI Taxonomy" id="358"/>
    <lineage>
        <taxon>Bacteria</taxon>
        <taxon>Pseudomonadati</taxon>
        <taxon>Pseudomonadota</taxon>
        <taxon>Alphaproteobacteria</taxon>
        <taxon>Hyphomicrobiales</taxon>
        <taxon>Rhizobiaceae</taxon>
        <taxon>Rhizobium/Agrobacterium group</taxon>
        <taxon>Agrobacterium</taxon>
        <taxon>Agrobacterium tumefaciens complex</taxon>
    </lineage>
</organism>
<comment type="caution">
    <text evidence="1">The sequence shown here is derived from an EMBL/GenBank/DDBJ whole genome shotgun (WGS) entry which is preliminary data.</text>
</comment>